<dbReference type="EMBL" id="LUKF01000016">
    <property type="protein sequence ID" value="KYG61805.1"/>
    <property type="molecule type" value="Genomic_DNA"/>
</dbReference>
<evidence type="ECO:0000259" key="2">
    <source>
        <dbReference type="Pfam" id="PF13449"/>
    </source>
</evidence>
<reference evidence="3 4" key="1">
    <citation type="submission" date="2016-03" db="EMBL/GenBank/DDBJ databases">
        <authorList>
            <person name="Ploux O."/>
        </authorList>
    </citation>
    <scope>NUCLEOTIDE SEQUENCE [LARGE SCALE GENOMIC DNA]</scope>
    <source>
        <strain evidence="3 4">BER2</strain>
    </source>
</reference>
<dbReference type="OrthoDB" id="9798693at2"/>
<feature type="domain" description="Phytase-like" evidence="2">
    <location>
        <begin position="39"/>
        <end position="352"/>
    </location>
</feature>
<evidence type="ECO:0000313" key="3">
    <source>
        <dbReference type="EMBL" id="KYG61805.1"/>
    </source>
</evidence>
<dbReference type="AlphaFoldDB" id="A0A150WG06"/>
<comment type="caution">
    <text evidence="3">The sequence shown here is derived from an EMBL/GenBank/DDBJ whole genome shotgun (WGS) entry which is preliminary data.</text>
</comment>
<organism evidence="3 4">
    <name type="scientific">Bdellovibrio bacteriovorus</name>
    <dbReference type="NCBI Taxonomy" id="959"/>
    <lineage>
        <taxon>Bacteria</taxon>
        <taxon>Pseudomonadati</taxon>
        <taxon>Bdellovibrionota</taxon>
        <taxon>Bdellovibrionia</taxon>
        <taxon>Bdellovibrionales</taxon>
        <taxon>Pseudobdellovibrionaceae</taxon>
        <taxon>Bdellovibrio</taxon>
    </lineage>
</organism>
<feature type="signal peptide" evidence="1">
    <location>
        <begin position="1"/>
        <end position="19"/>
    </location>
</feature>
<evidence type="ECO:0000313" key="4">
    <source>
        <dbReference type="Proteomes" id="UP000075391"/>
    </source>
</evidence>
<dbReference type="Proteomes" id="UP000075391">
    <property type="component" value="Unassembled WGS sequence"/>
</dbReference>
<evidence type="ECO:0000256" key="1">
    <source>
        <dbReference type="SAM" id="SignalP"/>
    </source>
</evidence>
<dbReference type="PANTHER" id="PTHR37957:SF1">
    <property type="entry name" value="PHYTASE-LIKE DOMAIN-CONTAINING PROTEIN"/>
    <property type="match status" value="1"/>
</dbReference>
<dbReference type="RefSeq" id="WP_063243954.1">
    <property type="nucleotide sequence ID" value="NZ_LUKF01000016.1"/>
</dbReference>
<gene>
    <name evidence="3" type="ORF">AZI85_06170</name>
</gene>
<keyword evidence="1" id="KW-0732">Signal</keyword>
<dbReference type="InterPro" id="IPR027372">
    <property type="entry name" value="Phytase-like_dom"/>
</dbReference>
<accession>A0A150WG06</accession>
<dbReference type="Pfam" id="PF13449">
    <property type="entry name" value="Phytase-like"/>
    <property type="match status" value="1"/>
</dbReference>
<sequence>MKLLLSLLVLSLISVESQALSLEYFAETSIPTGTKFQKTTIGGLSAISFNNGTLTALSDDKGRAGDPRFYEFDLAITSDKKVTLTPKAVRFVTGLPMDGDRKAMLDPEGLVRLSSGDLVISSEGNSDAKPRAMPRIFRTSPEGLWKSDFPMPDKFLPEATGVETKGIQGNLAFESLTTWNDGQYVFTTTEAALTQDLVTGKEADGDTVRILKFEDQKEKGYAPIAEYAYHIDAFNVLPAGKEVMRGVSEMLALSETKMLVMERGVRVLGPKKWAQTVAIYLADLSKAQSVHESSKLEAGTFQPVDKVKLVDFETDLVQVRGEKVIQNYEAMAWGPNLPDGRRSLLVMVDNNFSKAELTEFIVFAVDGE</sequence>
<dbReference type="PANTHER" id="PTHR37957">
    <property type="entry name" value="BLR7070 PROTEIN"/>
    <property type="match status" value="1"/>
</dbReference>
<proteinExistence type="predicted"/>
<feature type="chain" id="PRO_5007572767" description="Phytase-like domain-containing protein" evidence="1">
    <location>
        <begin position="20"/>
        <end position="368"/>
    </location>
</feature>
<protein>
    <recommendedName>
        <fullName evidence="2">Phytase-like domain-containing protein</fullName>
    </recommendedName>
</protein>
<name>A0A150WG06_BDEBC</name>